<evidence type="ECO:0000256" key="1">
    <source>
        <dbReference type="SAM" id="MobiDB-lite"/>
    </source>
</evidence>
<dbReference type="EMBL" id="BSTX01000003">
    <property type="protein sequence ID" value="GLZ79463.1"/>
    <property type="molecule type" value="Genomic_DNA"/>
</dbReference>
<dbReference type="Proteomes" id="UP001165079">
    <property type="component" value="Unassembled WGS sequence"/>
</dbReference>
<sequence length="182" mass="17907">MRDGQDREADEKPPTTWAGAVKKEKWSSLKEAVGSFGSAVTGAVMGSMTGSPTMAAIGGALGFALGGGSKIVGSIAASRGQARDDAKKAEPVESASAGSLGALKGILIGAAAAAEDCSGRIRGMKDKVEALLAELQGVLEGSSNSQVNTAIGELGTAASGLEKASGVAGTIGDKTKTWAAAL</sequence>
<name>A0A9W6WAW9_9ACTN</name>
<comment type="caution">
    <text evidence="2">The sequence shown here is derived from an EMBL/GenBank/DDBJ whole genome shotgun (WGS) entry which is preliminary data.</text>
</comment>
<accession>A0A9W6WAW9</accession>
<gene>
    <name evidence="2" type="ORF">Afil01_42700</name>
</gene>
<protein>
    <submittedName>
        <fullName evidence="2">Uncharacterized protein</fullName>
    </submittedName>
</protein>
<evidence type="ECO:0000313" key="2">
    <source>
        <dbReference type="EMBL" id="GLZ79463.1"/>
    </source>
</evidence>
<proteinExistence type="predicted"/>
<dbReference type="RefSeq" id="WP_285664614.1">
    <property type="nucleotide sequence ID" value="NZ_BSTX01000003.1"/>
</dbReference>
<feature type="compositionally biased region" description="Basic and acidic residues" evidence="1">
    <location>
        <begin position="1"/>
        <end position="13"/>
    </location>
</feature>
<evidence type="ECO:0000313" key="3">
    <source>
        <dbReference type="Proteomes" id="UP001165079"/>
    </source>
</evidence>
<feature type="region of interest" description="Disordered" evidence="1">
    <location>
        <begin position="1"/>
        <end position="23"/>
    </location>
</feature>
<reference evidence="2" key="1">
    <citation type="submission" date="2023-03" db="EMBL/GenBank/DDBJ databases">
        <title>Actinorhabdospora filicis NBRC 111898.</title>
        <authorList>
            <person name="Ichikawa N."/>
            <person name="Sato H."/>
            <person name="Tonouchi N."/>
        </authorList>
    </citation>
    <scope>NUCLEOTIDE SEQUENCE</scope>
    <source>
        <strain evidence="2">NBRC 111898</strain>
    </source>
</reference>
<dbReference type="AlphaFoldDB" id="A0A9W6WAW9"/>
<organism evidence="2 3">
    <name type="scientific">Actinorhabdospora filicis</name>
    <dbReference type="NCBI Taxonomy" id="1785913"/>
    <lineage>
        <taxon>Bacteria</taxon>
        <taxon>Bacillati</taxon>
        <taxon>Actinomycetota</taxon>
        <taxon>Actinomycetes</taxon>
        <taxon>Micromonosporales</taxon>
        <taxon>Micromonosporaceae</taxon>
        <taxon>Actinorhabdospora</taxon>
    </lineage>
</organism>
<keyword evidence="3" id="KW-1185">Reference proteome</keyword>